<evidence type="ECO:0000313" key="2">
    <source>
        <dbReference type="Proteomes" id="UP000451471"/>
    </source>
</evidence>
<dbReference type="RefSeq" id="WP_158206207.1">
    <property type="nucleotide sequence ID" value="NZ_WSZK01000036.1"/>
</dbReference>
<dbReference type="Proteomes" id="UP000451471">
    <property type="component" value="Unassembled WGS sequence"/>
</dbReference>
<comment type="caution">
    <text evidence="1">The sequence shown here is derived from an EMBL/GenBank/DDBJ whole genome shotgun (WGS) entry which is preliminary data.</text>
</comment>
<dbReference type="EMBL" id="WSZK01000036">
    <property type="protein sequence ID" value="MWG36554.1"/>
    <property type="molecule type" value="Genomic_DNA"/>
</dbReference>
<keyword evidence="2" id="KW-1185">Reference proteome</keyword>
<accession>A0A6B0GP24</accession>
<evidence type="ECO:0000313" key="1">
    <source>
        <dbReference type="EMBL" id="MWG36554.1"/>
    </source>
</evidence>
<dbReference type="AlphaFoldDB" id="A0A6B0GP24"/>
<name>A0A6B0GP24_9EURY</name>
<gene>
    <name evidence="1" type="ORF">GQS65_19025</name>
</gene>
<proteinExistence type="predicted"/>
<sequence length="61" mass="7023">MGDNLTECIGEDEGFRYDPDRYDPAETNTHCLDCGERFDMRGDNITVLWTCTTCEKTVLVR</sequence>
<organism evidence="1 2">
    <name type="scientific">Halomarina oriensis</name>
    <dbReference type="NCBI Taxonomy" id="671145"/>
    <lineage>
        <taxon>Archaea</taxon>
        <taxon>Methanobacteriati</taxon>
        <taxon>Methanobacteriota</taxon>
        <taxon>Stenosarchaea group</taxon>
        <taxon>Halobacteria</taxon>
        <taxon>Halobacteriales</taxon>
        <taxon>Natronomonadaceae</taxon>
        <taxon>Halomarina</taxon>
    </lineage>
</organism>
<reference evidence="1 2" key="1">
    <citation type="submission" date="2019-12" db="EMBL/GenBank/DDBJ databases">
        <title>Halocatena pleomorpha gen. nov. sp. nov., an extremely halophilic archaeon of family Halobacteriaceae isolated from saltpan soil.</title>
        <authorList>
            <person name="Pal Y."/>
            <person name="Verma A."/>
            <person name="Krishnamurthi S."/>
            <person name="Kumar P."/>
        </authorList>
    </citation>
    <scope>NUCLEOTIDE SEQUENCE [LARGE SCALE GENOMIC DNA]</scope>
    <source>
        <strain evidence="1 2">JCM 16495</strain>
    </source>
</reference>
<protein>
    <submittedName>
        <fullName evidence="1">Uncharacterized protein</fullName>
    </submittedName>
</protein>